<dbReference type="Pfam" id="PF00999">
    <property type="entry name" value="Na_H_Exchanger"/>
    <property type="match status" value="1"/>
</dbReference>
<comment type="caution">
    <text evidence="12">The sequence shown here is derived from an EMBL/GenBank/DDBJ whole genome shotgun (WGS) entry which is preliminary data.</text>
</comment>
<evidence type="ECO:0000256" key="7">
    <source>
        <dbReference type="ARBA" id="ARBA00023065"/>
    </source>
</evidence>
<evidence type="ECO:0000259" key="11">
    <source>
        <dbReference type="Pfam" id="PF00999"/>
    </source>
</evidence>
<feature type="domain" description="Cation/H+ exchanger transmembrane" evidence="11">
    <location>
        <begin position="14"/>
        <end position="393"/>
    </location>
</feature>
<evidence type="ECO:0000313" key="13">
    <source>
        <dbReference type="Proteomes" id="UP001246372"/>
    </source>
</evidence>
<feature type="transmembrane region" description="Helical" evidence="10">
    <location>
        <begin position="241"/>
        <end position="258"/>
    </location>
</feature>
<dbReference type="InterPro" id="IPR038770">
    <property type="entry name" value="Na+/solute_symporter_sf"/>
</dbReference>
<evidence type="ECO:0000256" key="2">
    <source>
        <dbReference type="ARBA" id="ARBA00022448"/>
    </source>
</evidence>
<name>A0ABU3PBQ0_9BURK</name>
<dbReference type="PANTHER" id="PTHR43562:SF3">
    <property type="entry name" value="SODIUM ION_PROTON EXCHANGER (EUROFUNG)"/>
    <property type="match status" value="1"/>
</dbReference>
<keyword evidence="9" id="KW-0739">Sodium transport</keyword>
<dbReference type="PANTHER" id="PTHR43562">
    <property type="entry name" value="NAPA-TYPE SODIUM/HYDROGEN ANTIPORTER"/>
    <property type="match status" value="1"/>
</dbReference>
<keyword evidence="6" id="KW-0915">Sodium</keyword>
<sequence length="421" mass="43176">MSSGLASLGLLASASLVAVCIVRPRLASWVPDILVYLALGLAFGACGLCVQFGLQLSAGPAAGAASAAQTAALYLLVFSSCADLKITSLQRHLLEVGTLLAASVAAFAVGLITVGHIPALAPDATLQAAGDGARLAYFLALSLGVMVCSVPFLTKIFLNVGLQRSPFAHGLLLAACFIDILVWALFSVAVNLRQGNGLVVDTLVQQVLRGLGLTLAAGALAGLAFQGLAHGLRRRRREAPWMLLLATSLLFIGLMHAAGLEPVIGMVLCGLAVAPHRDVFGTAIGRSQALAVTLGAPIYFTCVGFGIQPSSIVSLEAVGVFILWSSVIKITSVSLAAGFIRRPGERRLDYGIAMNTRGGPGLVLAGSAYAAGLIPITGFVALTSASVLTALVTELYLKAAAPRILAADEASSTTAQPLRSL</sequence>
<feature type="transmembrane region" description="Helical" evidence="10">
    <location>
        <begin position="6"/>
        <end position="22"/>
    </location>
</feature>
<feature type="transmembrane region" description="Helical" evidence="10">
    <location>
        <begin position="93"/>
        <end position="115"/>
    </location>
</feature>
<evidence type="ECO:0000256" key="5">
    <source>
        <dbReference type="ARBA" id="ARBA00022989"/>
    </source>
</evidence>
<proteinExistence type="predicted"/>
<feature type="transmembrane region" description="Helical" evidence="10">
    <location>
        <begin position="318"/>
        <end position="340"/>
    </location>
</feature>
<organism evidence="12 13">
    <name type="scientific">Roseateles aquae</name>
    <dbReference type="NCBI Taxonomy" id="3077235"/>
    <lineage>
        <taxon>Bacteria</taxon>
        <taxon>Pseudomonadati</taxon>
        <taxon>Pseudomonadota</taxon>
        <taxon>Betaproteobacteria</taxon>
        <taxon>Burkholderiales</taxon>
        <taxon>Sphaerotilaceae</taxon>
        <taxon>Roseateles</taxon>
    </lineage>
</organism>
<reference evidence="12" key="1">
    <citation type="submission" date="2023-09" db="EMBL/GenBank/DDBJ databases">
        <title>Paucibacter sp. APW11 Genome sequencing and assembly.</title>
        <authorList>
            <person name="Kim I."/>
        </authorList>
    </citation>
    <scope>NUCLEOTIDE SEQUENCE</scope>
    <source>
        <strain evidence="12">APW11</strain>
    </source>
</reference>
<feature type="transmembrane region" description="Helical" evidence="10">
    <location>
        <begin position="170"/>
        <end position="190"/>
    </location>
</feature>
<accession>A0ABU3PBQ0</accession>
<evidence type="ECO:0000256" key="6">
    <source>
        <dbReference type="ARBA" id="ARBA00023053"/>
    </source>
</evidence>
<evidence type="ECO:0000313" key="12">
    <source>
        <dbReference type="EMBL" id="MDT8999690.1"/>
    </source>
</evidence>
<feature type="transmembrane region" description="Helical" evidence="10">
    <location>
        <begin position="210"/>
        <end position="229"/>
    </location>
</feature>
<evidence type="ECO:0000256" key="9">
    <source>
        <dbReference type="ARBA" id="ARBA00023201"/>
    </source>
</evidence>
<keyword evidence="3" id="KW-0050">Antiport</keyword>
<keyword evidence="4 10" id="KW-0812">Transmembrane</keyword>
<dbReference type="EMBL" id="JAVXZY010000003">
    <property type="protein sequence ID" value="MDT8999690.1"/>
    <property type="molecule type" value="Genomic_DNA"/>
</dbReference>
<comment type="subcellular location">
    <subcellularLocation>
        <location evidence="1">Membrane</location>
        <topology evidence="1">Multi-pass membrane protein</topology>
    </subcellularLocation>
</comment>
<feature type="transmembrane region" description="Helical" evidence="10">
    <location>
        <begin position="60"/>
        <end position="81"/>
    </location>
</feature>
<evidence type="ECO:0000256" key="1">
    <source>
        <dbReference type="ARBA" id="ARBA00004141"/>
    </source>
</evidence>
<evidence type="ECO:0000256" key="10">
    <source>
        <dbReference type="SAM" id="Phobius"/>
    </source>
</evidence>
<evidence type="ECO:0000256" key="8">
    <source>
        <dbReference type="ARBA" id="ARBA00023136"/>
    </source>
</evidence>
<dbReference type="InterPro" id="IPR006153">
    <property type="entry name" value="Cation/H_exchanger_TM"/>
</dbReference>
<feature type="transmembrane region" description="Helical" evidence="10">
    <location>
        <begin position="135"/>
        <end position="158"/>
    </location>
</feature>
<keyword evidence="13" id="KW-1185">Reference proteome</keyword>
<dbReference type="Proteomes" id="UP001246372">
    <property type="component" value="Unassembled WGS sequence"/>
</dbReference>
<evidence type="ECO:0000256" key="4">
    <source>
        <dbReference type="ARBA" id="ARBA00022692"/>
    </source>
</evidence>
<feature type="transmembrane region" description="Helical" evidence="10">
    <location>
        <begin position="361"/>
        <end position="382"/>
    </location>
</feature>
<dbReference type="RefSeq" id="WP_315650247.1">
    <property type="nucleotide sequence ID" value="NZ_JAVXZY010000003.1"/>
</dbReference>
<evidence type="ECO:0000256" key="3">
    <source>
        <dbReference type="ARBA" id="ARBA00022449"/>
    </source>
</evidence>
<keyword evidence="2" id="KW-0813">Transport</keyword>
<gene>
    <name evidence="12" type="ORF">RQP53_10470</name>
</gene>
<keyword evidence="5 10" id="KW-1133">Transmembrane helix</keyword>
<keyword evidence="8 10" id="KW-0472">Membrane</keyword>
<dbReference type="Gene3D" id="1.20.1530.20">
    <property type="match status" value="1"/>
</dbReference>
<keyword evidence="7" id="KW-0406">Ion transport</keyword>
<feature type="transmembrane region" description="Helical" evidence="10">
    <location>
        <begin position="34"/>
        <end position="54"/>
    </location>
</feature>
<protein>
    <submittedName>
        <fullName evidence="12">Cation:proton antiporter</fullName>
    </submittedName>
</protein>